<dbReference type="InterPro" id="IPR014757">
    <property type="entry name" value="Tscrpt_reg_IclR_C"/>
</dbReference>
<reference evidence="7" key="1">
    <citation type="submission" date="2017-11" db="EMBL/GenBank/DDBJ databases">
        <authorList>
            <person name="Watanabe M."/>
            <person name="Kojima H."/>
        </authorList>
    </citation>
    <scope>NUCLEOTIDE SEQUENCE [LARGE SCALE GENOMIC DNA]</scope>
    <source>
        <strain evidence="7">Tokyo 01</strain>
    </source>
</reference>
<dbReference type="AlphaFoldDB" id="A0A401FZM5"/>
<feature type="domain" description="HTH iclR-type" evidence="4">
    <location>
        <begin position="8"/>
        <end position="70"/>
    </location>
</feature>
<keyword evidence="3" id="KW-0804">Transcription</keyword>
<dbReference type="GO" id="GO:0003677">
    <property type="term" value="F:DNA binding"/>
    <property type="evidence" value="ECO:0007669"/>
    <property type="project" value="UniProtKB-KW"/>
</dbReference>
<reference evidence="7" key="2">
    <citation type="submission" date="2019-01" db="EMBL/GenBank/DDBJ databases">
        <title>Genome sequence of Desulfonema ishimotonii strain Tokyo 01.</title>
        <authorList>
            <person name="Fukui M."/>
        </authorList>
    </citation>
    <scope>NUCLEOTIDE SEQUENCE [LARGE SCALE GENOMIC DNA]</scope>
    <source>
        <strain evidence="7">Tokyo 01</strain>
    </source>
</reference>
<evidence type="ECO:0000256" key="3">
    <source>
        <dbReference type="ARBA" id="ARBA00023163"/>
    </source>
</evidence>
<dbReference type="Gene3D" id="3.30.450.40">
    <property type="match status" value="1"/>
</dbReference>
<dbReference type="InterPro" id="IPR036388">
    <property type="entry name" value="WH-like_DNA-bd_sf"/>
</dbReference>
<evidence type="ECO:0000256" key="1">
    <source>
        <dbReference type="ARBA" id="ARBA00023015"/>
    </source>
</evidence>
<evidence type="ECO:0000256" key="2">
    <source>
        <dbReference type="ARBA" id="ARBA00023125"/>
    </source>
</evidence>
<keyword evidence="2" id="KW-0238">DNA-binding</keyword>
<dbReference type="Proteomes" id="UP000288096">
    <property type="component" value="Unassembled WGS sequence"/>
</dbReference>
<evidence type="ECO:0000313" key="7">
    <source>
        <dbReference type="Proteomes" id="UP000288096"/>
    </source>
</evidence>
<dbReference type="EMBL" id="BEXT01000001">
    <property type="protein sequence ID" value="GBC62410.1"/>
    <property type="molecule type" value="Genomic_DNA"/>
</dbReference>
<keyword evidence="7" id="KW-1185">Reference proteome</keyword>
<dbReference type="RefSeq" id="WP_124329578.1">
    <property type="nucleotide sequence ID" value="NZ_BEXT01000001.1"/>
</dbReference>
<evidence type="ECO:0000313" key="6">
    <source>
        <dbReference type="EMBL" id="GBC62410.1"/>
    </source>
</evidence>
<dbReference type="Gene3D" id="1.10.10.10">
    <property type="entry name" value="Winged helix-like DNA-binding domain superfamily/Winged helix DNA-binding domain"/>
    <property type="match status" value="1"/>
</dbReference>
<dbReference type="CDD" id="cd00090">
    <property type="entry name" value="HTH_ARSR"/>
    <property type="match status" value="1"/>
</dbReference>
<keyword evidence="1" id="KW-0805">Transcription regulation</keyword>
<dbReference type="InterPro" id="IPR050707">
    <property type="entry name" value="HTH_MetabolicPath_Reg"/>
</dbReference>
<dbReference type="PROSITE" id="PS51078">
    <property type="entry name" value="ICLR_ED"/>
    <property type="match status" value="1"/>
</dbReference>
<dbReference type="InterPro" id="IPR005471">
    <property type="entry name" value="Tscrpt_reg_IclR_N"/>
</dbReference>
<sequence length="265" mass="29756">MKQKQNNLNSVEKALRILLAFQPEHPIWGVRELAAHLDFSPATVQRILQTLKNNGFVDQDEQTRHYCLGNVYYKFLDTLQTNHPVTRAALPYMQQILSATQETVHLNIIQGKQRVCIDNIESPQDLKATMPLGNRSPLYAGASSKCLLAFSTPEFAENYLRDFDIIPMTDRTITDPAALRPELAQIRKQGYAESLGERIIGLGSLSAPVLDHRGLILAAISLALPEIRYKDRHHRKNCLSELCRAARSLSERMGYSDAAPPAPQN</sequence>
<gene>
    <name evidence="6" type="ORF">DENIS_3382</name>
</gene>
<dbReference type="Pfam" id="PF01614">
    <property type="entry name" value="IclR_C"/>
    <property type="match status" value="1"/>
</dbReference>
<evidence type="ECO:0000259" key="4">
    <source>
        <dbReference type="PROSITE" id="PS51077"/>
    </source>
</evidence>
<dbReference type="PROSITE" id="PS51077">
    <property type="entry name" value="HTH_ICLR"/>
    <property type="match status" value="1"/>
</dbReference>
<comment type="caution">
    <text evidence="6">The sequence shown here is derived from an EMBL/GenBank/DDBJ whole genome shotgun (WGS) entry which is preliminary data.</text>
</comment>
<dbReference type="InterPro" id="IPR011991">
    <property type="entry name" value="ArsR-like_HTH"/>
</dbReference>
<dbReference type="PANTHER" id="PTHR30136">
    <property type="entry name" value="HELIX-TURN-HELIX TRANSCRIPTIONAL REGULATOR, ICLR FAMILY"/>
    <property type="match status" value="1"/>
</dbReference>
<dbReference type="OrthoDB" id="9807558at2"/>
<feature type="domain" description="IclR-ED" evidence="5">
    <location>
        <begin position="71"/>
        <end position="255"/>
    </location>
</feature>
<dbReference type="GO" id="GO:0045892">
    <property type="term" value="P:negative regulation of DNA-templated transcription"/>
    <property type="evidence" value="ECO:0007669"/>
    <property type="project" value="TreeGrafter"/>
</dbReference>
<dbReference type="GO" id="GO:0003700">
    <property type="term" value="F:DNA-binding transcription factor activity"/>
    <property type="evidence" value="ECO:0007669"/>
    <property type="project" value="TreeGrafter"/>
</dbReference>
<evidence type="ECO:0000259" key="5">
    <source>
        <dbReference type="PROSITE" id="PS51078"/>
    </source>
</evidence>
<dbReference type="SUPFAM" id="SSF46785">
    <property type="entry name" value="Winged helix' DNA-binding domain"/>
    <property type="match status" value="1"/>
</dbReference>
<dbReference type="SMART" id="SM00346">
    <property type="entry name" value="HTH_ICLR"/>
    <property type="match status" value="1"/>
</dbReference>
<organism evidence="6 7">
    <name type="scientific">Desulfonema ishimotonii</name>
    <dbReference type="NCBI Taxonomy" id="45657"/>
    <lineage>
        <taxon>Bacteria</taxon>
        <taxon>Pseudomonadati</taxon>
        <taxon>Thermodesulfobacteriota</taxon>
        <taxon>Desulfobacteria</taxon>
        <taxon>Desulfobacterales</taxon>
        <taxon>Desulfococcaceae</taxon>
        <taxon>Desulfonema</taxon>
    </lineage>
</organism>
<name>A0A401FZM5_9BACT</name>
<dbReference type="Pfam" id="PF09339">
    <property type="entry name" value="HTH_IclR"/>
    <property type="match status" value="1"/>
</dbReference>
<accession>A0A401FZM5</accession>
<dbReference type="PANTHER" id="PTHR30136:SF35">
    <property type="entry name" value="HTH-TYPE TRANSCRIPTIONAL REGULATOR RV1719"/>
    <property type="match status" value="1"/>
</dbReference>
<dbReference type="InterPro" id="IPR036390">
    <property type="entry name" value="WH_DNA-bd_sf"/>
</dbReference>
<dbReference type="InterPro" id="IPR029016">
    <property type="entry name" value="GAF-like_dom_sf"/>
</dbReference>
<dbReference type="SUPFAM" id="SSF55781">
    <property type="entry name" value="GAF domain-like"/>
    <property type="match status" value="1"/>
</dbReference>
<protein>
    <submittedName>
        <fullName evidence="6">IclR family transcriptional regulator</fullName>
    </submittedName>
</protein>
<proteinExistence type="predicted"/>